<dbReference type="InterPro" id="IPR003615">
    <property type="entry name" value="HNH_nuc"/>
</dbReference>
<geneLocation type="chloroplast" evidence="2"/>
<proteinExistence type="predicted"/>
<keyword evidence="2" id="KW-0540">Nuclease</keyword>
<evidence type="ECO:0000313" key="2">
    <source>
        <dbReference type="EMBL" id="ABU88307.1"/>
    </source>
</evidence>
<keyword evidence="2" id="KW-0378">Hydrolase</keyword>
<evidence type="ECO:0000256" key="1">
    <source>
        <dbReference type="SAM" id="MobiDB-lite"/>
    </source>
</evidence>
<dbReference type="CDD" id="cd00085">
    <property type="entry name" value="HNHc"/>
    <property type="match status" value="1"/>
</dbReference>
<dbReference type="AlphaFoldDB" id="B2X294"/>
<sequence>MDFYNICCKYLKEIELTREDYSADRNSPQYNLFCSHHINPKFNKGGDEPENLVLLHYFEHAYVHLFRWLITDNPRDLGGFTSAMNAKERRELQIEKRRENPPKLTLPPLPPPAEERKKPAKTAKAIRAGKAVGSKYQLQSLKRANPFTMFMANLVLKFINNNGIEVIHKPSDNIKDVSVNSASAIGRALNNVYPTETLTNSPDGISKLLKGTNKIVQNWRIDSLFIDDFEYEITQEVLLKYQDLFETLTTYFSENQELSILELTKSMADIRNSNPKEIALIQKMFTFIKKWSFLIKSLSEGKADDEIDLPTD</sequence>
<name>B2X294_CHLMO</name>
<protein>
    <submittedName>
        <fullName evidence="2">Putative DNA endonuclease</fullName>
    </submittedName>
</protein>
<feature type="region of interest" description="Disordered" evidence="1">
    <location>
        <begin position="95"/>
        <end position="119"/>
    </location>
</feature>
<dbReference type="GO" id="GO:0004519">
    <property type="term" value="F:endonuclease activity"/>
    <property type="evidence" value="ECO:0007669"/>
    <property type="project" value="UniProtKB-KW"/>
</dbReference>
<keyword evidence="2" id="KW-0255">Endonuclease</keyword>
<dbReference type="EMBL" id="EF587464">
    <property type="protein sequence ID" value="ABU88307.1"/>
    <property type="molecule type" value="Genomic_DNA"/>
</dbReference>
<accession>B2X294</accession>
<keyword evidence="2" id="KW-0934">Plastid</keyword>
<organism evidence="2">
    <name type="scientific">Chlamydomonas moewusii</name>
    <name type="common">Chlamydomonas eugametos</name>
    <dbReference type="NCBI Taxonomy" id="3054"/>
    <lineage>
        <taxon>Eukaryota</taxon>
        <taxon>Viridiplantae</taxon>
        <taxon>Chlorophyta</taxon>
        <taxon>core chlorophytes</taxon>
        <taxon>Chlorophyceae</taxon>
        <taxon>CS clade</taxon>
        <taxon>Chlamydomonadales</taxon>
        <taxon>Chlamydomonadaceae</taxon>
        <taxon>Chlamydomonas</taxon>
    </lineage>
</organism>
<gene>
    <name evidence="2" type="primary">orf312</name>
</gene>
<keyword evidence="2" id="KW-0150">Chloroplast</keyword>
<reference evidence="2" key="1">
    <citation type="journal article" date="2008" name="J. Phycol.">
        <title>Deep division in the Chlorophyceae (Chlorophyta) revealed by chloroplast phylogenomic analyseS.</title>
        <authorList>
            <person name="Turmel M."/>
            <person name="Brouard J.-S."/>
            <person name="Gagnon C."/>
            <person name="Otis C."/>
            <person name="Lemieux C."/>
        </authorList>
    </citation>
    <scope>NUCLEOTIDE SEQUENCE</scope>
    <source>
        <strain evidence="2">UTEX 97</strain>
    </source>
</reference>